<gene>
    <name evidence="3" type="ORF">H8710_12380</name>
</gene>
<name>A0A926E4D7_9FIRM</name>
<dbReference type="PROSITE" id="PS51462">
    <property type="entry name" value="NUDIX"/>
    <property type="match status" value="1"/>
</dbReference>
<feature type="domain" description="Nudix hydrolase" evidence="2">
    <location>
        <begin position="28"/>
        <end position="158"/>
    </location>
</feature>
<evidence type="ECO:0000256" key="1">
    <source>
        <dbReference type="ARBA" id="ARBA00022801"/>
    </source>
</evidence>
<dbReference type="CDD" id="cd04693">
    <property type="entry name" value="NUDIX_Hydrolase"/>
    <property type="match status" value="1"/>
</dbReference>
<dbReference type="Pfam" id="PF00293">
    <property type="entry name" value="NUDIX"/>
    <property type="match status" value="1"/>
</dbReference>
<dbReference type="SUPFAM" id="SSF55811">
    <property type="entry name" value="Nudix"/>
    <property type="match status" value="1"/>
</dbReference>
<evidence type="ECO:0000313" key="4">
    <source>
        <dbReference type="Proteomes" id="UP000610760"/>
    </source>
</evidence>
<dbReference type="GO" id="GO:0016787">
    <property type="term" value="F:hydrolase activity"/>
    <property type="evidence" value="ECO:0007669"/>
    <property type="project" value="UniProtKB-KW"/>
</dbReference>
<keyword evidence="4" id="KW-1185">Reference proteome</keyword>
<dbReference type="PANTHER" id="PTHR10885">
    <property type="entry name" value="ISOPENTENYL-DIPHOSPHATE DELTA-ISOMERASE"/>
    <property type="match status" value="1"/>
</dbReference>
<dbReference type="AlphaFoldDB" id="A0A926E4D7"/>
<dbReference type="InterPro" id="IPR020084">
    <property type="entry name" value="NUDIX_hydrolase_CS"/>
</dbReference>
<dbReference type="Proteomes" id="UP000610760">
    <property type="component" value="Unassembled WGS sequence"/>
</dbReference>
<dbReference type="InterPro" id="IPR015797">
    <property type="entry name" value="NUDIX_hydrolase-like_dom_sf"/>
</dbReference>
<evidence type="ECO:0000313" key="3">
    <source>
        <dbReference type="EMBL" id="MBC8560862.1"/>
    </source>
</evidence>
<protein>
    <submittedName>
        <fullName evidence="3">NUDIX domain-containing protein</fullName>
    </submittedName>
</protein>
<proteinExistence type="predicted"/>
<keyword evidence="1" id="KW-0378">Hydrolase</keyword>
<comment type="caution">
    <text evidence="3">The sequence shown here is derived from an EMBL/GenBank/DDBJ whole genome shotgun (WGS) entry which is preliminary data.</text>
</comment>
<dbReference type="PANTHER" id="PTHR10885:SF0">
    <property type="entry name" value="ISOPENTENYL-DIPHOSPHATE DELTA-ISOMERASE"/>
    <property type="match status" value="1"/>
</dbReference>
<dbReference type="EMBL" id="JACRSV010000005">
    <property type="protein sequence ID" value="MBC8560862.1"/>
    <property type="molecule type" value="Genomic_DNA"/>
</dbReference>
<organism evidence="3 4">
    <name type="scientific">Fumia xinanensis</name>
    <dbReference type="NCBI Taxonomy" id="2763659"/>
    <lineage>
        <taxon>Bacteria</taxon>
        <taxon>Bacillati</taxon>
        <taxon>Bacillota</taxon>
        <taxon>Clostridia</taxon>
        <taxon>Eubacteriales</taxon>
        <taxon>Oscillospiraceae</taxon>
        <taxon>Fumia</taxon>
    </lineage>
</organism>
<dbReference type="InterPro" id="IPR000086">
    <property type="entry name" value="NUDIX_hydrolase_dom"/>
</dbReference>
<sequence length="173" mass="20385">MELWDIYQMDRTKTGETMVRGETFQKGAYHLVVHACIFNVNGNLLIQQRQPFKSGWPNMWDVTAGGSAITGETSQEAMERELFEEIGLNINLQNVRPHLTINYETGFDDIYLIERETDIHCLKLQYEEVQRVKWACIDEIFQMIEQGIFIPYYKSLIQLFFDVRNQYGCFHTK</sequence>
<evidence type="ECO:0000259" key="2">
    <source>
        <dbReference type="PROSITE" id="PS51462"/>
    </source>
</evidence>
<dbReference type="PROSITE" id="PS00893">
    <property type="entry name" value="NUDIX_BOX"/>
    <property type="match status" value="1"/>
</dbReference>
<reference evidence="3" key="1">
    <citation type="submission" date="2020-08" db="EMBL/GenBank/DDBJ databases">
        <title>Genome public.</title>
        <authorList>
            <person name="Liu C."/>
            <person name="Sun Q."/>
        </authorList>
    </citation>
    <scope>NUCLEOTIDE SEQUENCE</scope>
    <source>
        <strain evidence="3">NSJ-33</strain>
    </source>
</reference>
<dbReference type="RefSeq" id="WP_249296158.1">
    <property type="nucleotide sequence ID" value="NZ_JACRSV010000005.1"/>
</dbReference>
<dbReference type="Gene3D" id="3.90.79.10">
    <property type="entry name" value="Nucleoside Triphosphate Pyrophosphohydrolase"/>
    <property type="match status" value="1"/>
</dbReference>
<accession>A0A926E4D7</accession>